<accession>A0A1A8T0K3</accession>
<dbReference type="Pfam" id="PF00535">
    <property type="entry name" value="Glycos_transf_2"/>
    <property type="match status" value="1"/>
</dbReference>
<protein>
    <recommendedName>
        <fullName evidence="1">Glycosyltransferase 2-like domain-containing protein</fullName>
    </recommendedName>
</protein>
<gene>
    <name evidence="2" type="ORF">MAQ5080_00252</name>
</gene>
<dbReference type="Gene3D" id="3.40.50.720">
    <property type="entry name" value="NAD(P)-binding Rossmann-like Domain"/>
    <property type="match status" value="1"/>
</dbReference>
<sequence length="628" mass="70566">MSSLGKQKLISICLFGRNDNYMPDFLYRMETTINFVAQSVKRLGRLDDIEVIVLDWGSTTPLSQALSLSQEATSICRFILVRAEEHGKIPVCSALNIAIQRSRGDYIAMCGADALIPTTSFQAIFNVIAGNSSIKSPEKKYFNCGRHVLPHEVVESQPDIDAWQRFLRLNSWKLPKQSAYGGFLYGNAGFLLMHRDVLFEAKGLSESLNYGWGWNDIDLTLRLLHKYQWYDLGHEGFILYDMEHSPTEGTRVKEVKEKPPHFIAASVTENGQWGLVDYEIVEQCSAYRANSGSQVEAVSSKRCSVEPEDMSRVADFLVTYQKHVAWCSASLQEQRAMVYLSAYARVSCQIPKLLDFNSIHGLSVFFFASLFPWGEIYSATNWKRIDDKSGPHEFSKILGSNYIGHQGYLSVLSGVTQKSLDDYWYSLKDDVTTFDLIVIRDQPTDSLDVTALIERLSKSAMMIVFPQNDHDRVAVNSAITSASSSELSVHQDESGFMVVTKGIAFSNTSDMDFSSSAPLQVEPSELDQYLAVVEFCERVKKLKSEKRILWGLGSVGRIVFDLIPTPVAIVDNGLYAKGETSYKGVPLISTSQIGEYEIDSILISAVNHYEAIYQEAKHYSSKIERVFF</sequence>
<dbReference type="STRING" id="295068.MAQ5080_00252"/>
<evidence type="ECO:0000313" key="2">
    <source>
        <dbReference type="EMBL" id="SBS25391.1"/>
    </source>
</evidence>
<keyword evidence="3" id="KW-1185">Reference proteome</keyword>
<name>A0A1A8T0K3_9GAMM</name>
<evidence type="ECO:0000259" key="1">
    <source>
        <dbReference type="Pfam" id="PF00535"/>
    </source>
</evidence>
<dbReference type="SUPFAM" id="SSF53448">
    <property type="entry name" value="Nucleotide-diphospho-sugar transferases"/>
    <property type="match status" value="1"/>
</dbReference>
<dbReference type="RefSeq" id="WP_067204349.1">
    <property type="nucleotide sequence ID" value="NZ_FLOC01000001.1"/>
</dbReference>
<dbReference type="EMBL" id="FLOC01000001">
    <property type="protein sequence ID" value="SBS25391.1"/>
    <property type="molecule type" value="Genomic_DNA"/>
</dbReference>
<dbReference type="Gene3D" id="3.90.550.10">
    <property type="entry name" value="Spore Coat Polysaccharide Biosynthesis Protein SpsA, Chain A"/>
    <property type="match status" value="1"/>
</dbReference>
<dbReference type="InterPro" id="IPR001173">
    <property type="entry name" value="Glyco_trans_2-like"/>
</dbReference>
<evidence type="ECO:0000313" key="3">
    <source>
        <dbReference type="Proteomes" id="UP000092627"/>
    </source>
</evidence>
<feature type="domain" description="Glycosyltransferase 2-like" evidence="1">
    <location>
        <begin position="33"/>
        <end position="130"/>
    </location>
</feature>
<dbReference type="InterPro" id="IPR029044">
    <property type="entry name" value="Nucleotide-diphossugar_trans"/>
</dbReference>
<reference evidence="2 3" key="1">
    <citation type="submission" date="2016-06" db="EMBL/GenBank/DDBJ databases">
        <authorList>
            <person name="Kjaerup R.B."/>
            <person name="Dalgaard T.S."/>
            <person name="Juul-Madsen H.R."/>
        </authorList>
    </citation>
    <scope>NUCLEOTIDE SEQUENCE [LARGE SCALE GENOMIC DNA]</scope>
    <source>
        <strain evidence="2 3">CECT 5080</strain>
    </source>
</reference>
<dbReference type="Proteomes" id="UP000092627">
    <property type="component" value="Unassembled WGS sequence"/>
</dbReference>
<organism evidence="2 3">
    <name type="scientific">Marinomonas aquimarina</name>
    <dbReference type="NCBI Taxonomy" id="295068"/>
    <lineage>
        <taxon>Bacteria</taxon>
        <taxon>Pseudomonadati</taxon>
        <taxon>Pseudomonadota</taxon>
        <taxon>Gammaproteobacteria</taxon>
        <taxon>Oceanospirillales</taxon>
        <taxon>Oceanospirillaceae</taxon>
        <taxon>Marinomonas</taxon>
    </lineage>
</organism>
<dbReference type="AlphaFoldDB" id="A0A1A8T0K3"/>
<proteinExistence type="predicted"/>